<dbReference type="GO" id="GO:0008780">
    <property type="term" value="F:acyl-[acyl-carrier-protein]-UDP-N-acetylglucosamine O-acyltransferase activity"/>
    <property type="evidence" value="ECO:0007669"/>
    <property type="project" value="InterPro"/>
</dbReference>
<evidence type="ECO:0000256" key="1">
    <source>
        <dbReference type="ARBA" id="ARBA00022679"/>
    </source>
</evidence>
<name>A0A2V4BCQ6_9PSEU</name>
<evidence type="ECO:0000313" key="4">
    <source>
        <dbReference type="Proteomes" id="UP000249915"/>
    </source>
</evidence>
<keyword evidence="2" id="KW-0677">Repeat</keyword>
<dbReference type="Proteomes" id="UP000249915">
    <property type="component" value="Unassembled WGS sequence"/>
</dbReference>
<dbReference type="InterPro" id="IPR018357">
    <property type="entry name" value="Hexapep_transf_CS"/>
</dbReference>
<dbReference type="OrthoDB" id="2643438at2"/>
<dbReference type="GO" id="GO:0008610">
    <property type="term" value="P:lipid biosynthetic process"/>
    <property type="evidence" value="ECO:0007669"/>
    <property type="project" value="InterPro"/>
</dbReference>
<keyword evidence="3" id="KW-0012">Acyltransferase</keyword>
<sequence length="239" mass="24781">MANRIHPTALIGDGVELGDGNVIGPYTVIVGPTRIGDGNWIGPHVTIGTPAEDRNGPHPVAWDDGTAGDPALDGHGVRIGDGNRIREYVSIHQGTRRETTVGDGGYLLRGSHVGHDVVLGDAVTLACDVLLGGHTHVWAHANVGMGAVVHQNCRIGPGAMIGMGAAVRRDVGAFLTCVGNPARVTGVNEVGLARQGLDGQAVAALTPWLTGKGELPARGVPESLSTVLKAWHEREQRTG</sequence>
<dbReference type="PANTHER" id="PTHR43480">
    <property type="entry name" value="ACYL-[ACYL-CARRIER-PROTEIN]--UDP-N-ACETYLGLUCOSAMINE O-ACYLTRANSFERASE"/>
    <property type="match status" value="1"/>
</dbReference>
<dbReference type="RefSeq" id="WP_112279877.1">
    <property type="nucleotide sequence ID" value="NZ_MASW01000001.1"/>
</dbReference>
<accession>A0A2V4BCQ6</accession>
<dbReference type="EMBL" id="MASW01000001">
    <property type="protein sequence ID" value="PXY31839.1"/>
    <property type="molecule type" value="Genomic_DNA"/>
</dbReference>
<dbReference type="PANTHER" id="PTHR43480:SF1">
    <property type="entry name" value="ACYL-[ACYL-CARRIER-PROTEIN]--UDP-N-ACETYLGLUCOSAMINE O-ACYLTRANSFERASE, MITOCHONDRIAL-RELATED"/>
    <property type="match status" value="1"/>
</dbReference>
<evidence type="ECO:0000313" key="3">
    <source>
        <dbReference type="EMBL" id="PXY31839.1"/>
    </source>
</evidence>
<protein>
    <submittedName>
        <fullName evidence="3">UDP-N-acetylglucosamine acyltransferase</fullName>
    </submittedName>
</protein>
<dbReference type="AlphaFoldDB" id="A0A2V4BCQ6"/>
<keyword evidence="1 3" id="KW-0808">Transferase</keyword>
<keyword evidence="4" id="KW-1185">Reference proteome</keyword>
<gene>
    <name evidence="3" type="ORF">BAY60_05765</name>
</gene>
<organism evidence="3 4">
    <name type="scientific">Prauserella muralis</name>
    <dbReference type="NCBI Taxonomy" id="588067"/>
    <lineage>
        <taxon>Bacteria</taxon>
        <taxon>Bacillati</taxon>
        <taxon>Actinomycetota</taxon>
        <taxon>Actinomycetes</taxon>
        <taxon>Pseudonocardiales</taxon>
        <taxon>Pseudonocardiaceae</taxon>
        <taxon>Prauserella</taxon>
    </lineage>
</organism>
<dbReference type="Gene3D" id="2.160.10.10">
    <property type="entry name" value="Hexapeptide repeat proteins"/>
    <property type="match status" value="1"/>
</dbReference>
<dbReference type="InterPro" id="IPR010137">
    <property type="entry name" value="Lipid_A_LpxA"/>
</dbReference>
<comment type="caution">
    <text evidence="3">The sequence shown here is derived from an EMBL/GenBank/DDBJ whole genome shotgun (WGS) entry which is preliminary data.</text>
</comment>
<proteinExistence type="predicted"/>
<dbReference type="SUPFAM" id="SSF51161">
    <property type="entry name" value="Trimeric LpxA-like enzymes"/>
    <property type="match status" value="1"/>
</dbReference>
<evidence type="ECO:0000256" key="2">
    <source>
        <dbReference type="ARBA" id="ARBA00022737"/>
    </source>
</evidence>
<dbReference type="PROSITE" id="PS00101">
    <property type="entry name" value="HEXAPEP_TRANSFERASES"/>
    <property type="match status" value="1"/>
</dbReference>
<reference evidence="3 4" key="1">
    <citation type="submission" date="2016-07" db="EMBL/GenBank/DDBJ databases">
        <title>Draft genome sequence of Prauserella muralis DSM 45305, isolated from a mould-covered wall in an indoor environment.</title>
        <authorList>
            <person name="Ruckert C."/>
            <person name="Albersmeier A."/>
            <person name="Jiang C.-L."/>
            <person name="Jiang Y."/>
            <person name="Kalinowski J."/>
            <person name="Schneider O."/>
            <person name="Winkler A."/>
            <person name="Zotchev S.B."/>
        </authorList>
    </citation>
    <scope>NUCLEOTIDE SEQUENCE [LARGE SCALE GENOMIC DNA]</scope>
    <source>
        <strain evidence="3 4">DSM 45305</strain>
    </source>
</reference>
<dbReference type="InterPro" id="IPR011004">
    <property type="entry name" value="Trimer_LpxA-like_sf"/>
</dbReference>